<comment type="subcellular location">
    <subcellularLocation>
        <location evidence="1">Nucleus</location>
    </subcellularLocation>
</comment>
<dbReference type="EMBL" id="HBIZ01030590">
    <property type="protein sequence ID" value="CAE0766872.1"/>
    <property type="molecule type" value="Transcribed_RNA"/>
</dbReference>
<dbReference type="InterPro" id="IPR036128">
    <property type="entry name" value="Plus3-like_sf"/>
</dbReference>
<feature type="region of interest" description="Disordered" evidence="5">
    <location>
        <begin position="141"/>
        <end position="262"/>
    </location>
</feature>
<dbReference type="PANTHER" id="PTHR13115:SF8">
    <property type="entry name" value="RNA POLYMERASE-ASSOCIATED PROTEIN RTF1 HOMOLOG"/>
    <property type="match status" value="1"/>
</dbReference>
<keyword evidence="4" id="KW-0539">Nucleus</keyword>
<dbReference type="GO" id="GO:0003677">
    <property type="term" value="F:DNA binding"/>
    <property type="evidence" value="ECO:0007669"/>
    <property type="project" value="InterPro"/>
</dbReference>
<dbReference type="Pfam" id="PF03126">
    <property type="entry name" value="Plus-3"/>
    <property type="match status" value="1"/>
</dbReference>
<name>A0A7S4BIC5_CHRCT</name>
<evidence type="ECO:0000256" key="4">
    <source>
        <dbReference type="ARBA" id="ARBA00023242"/>
    </source>
</evidence>
<evidence type="ECO:0000313" key="7">
    <source>
        <dbReference type="EMBL" id="CAE0766872.1"/>
    </source>
</evidence>
<evidence type="ECO:0000256" key="3">
    <source>
        <dbReference type="ARBA" id="ARBA00023163"/>
    </source>
</evidence>
<keyword evidence="2" id="KW-0805">Transcription regulation</keyword>
<dbReference type="AlphaFoldDB" id="A0A7S4BIC5"/>
<dbReference type="Gene3D" id="3.90.70.200">
    <property type="entry name" value="Plus-3 domain"/>
    <property type="match status" value="1"/>
</dbReference>
<feature type="compositionally biased region" description="Acidic residues" evidence="5">
    <location>
        <begin position="9"/>
        <end position="20"/>
    </location>
</feature>
<reference evidence="7" key="1">
    <citation type="submission" date="2021-01" db="EMBL/GenBank/DDBJ databases">
        <authorList>
            <person name="Corre E."/>
            <person name="Pelletier E."/>
            <person name="Niang G."/>
            <person name="Scheremetjew M."/>
            <person name="Finn R."/>
            <person name="Kale V."/>
            <person name="Holt S."/>
            <person name="Cochrane G."/>
            <person name="Meng A."/>
            <person name="Brown T."/>
            <person name="Cohen L."/>
        </authorList>
    </citation>
    <scope>NUCLEOTIDE SEQUENCE</scope>
    <source>
        <strain evidence="7">CCMP645</strain>
    </source>
</reference>
<dbReference type="SMART" id="SM00719">
    <property type="entry name" value="Plus3"/>
    <property type="match status" value="1"/>
</dbReference>
<feature type="region of interest" description="Disordered" evidence="5">
    <location>
        <begin position="647"/>
        <end position="668"/>
    </location>
</feature>
<dbReference type="GO" id="GO:1990269">
    <property type="term" value="F:RNA polymerase II C-terminal domain phosphoserine binding"/>
    <property type="evidence" value="ECO:0007669"/>
    <property type="project" value="TreeGrafter"/>
</dbReference>
<evidence type="ECO:0000256" key="2">
    <source>
        <dbReference type="ARBA" id="ARBA00023015"/>
    </source>
</evidence>
<dbReference type="PROSITE" id="PS51360">
    <property type="entry name" value="PLUS3"/>
    <property type="match status" value="1"/>
</dbReference>
<dbReference type="PANTHER" id="PTHR13115">
    <property type="entry name" value="RNA POLYMERASE-ASSOCIATED PROTEIN RTF1 HOMOLOG"/>
    <property type="match status" value="1"/>
</dbReference>
<gene>
    <name evidence="7" type="ORF">PCAR00345_LOCUS19484</name>
</gene>
<dbReference type="SUPFAM" id="SSF159042">
    <property type="entry name" value="Plus3-like"/>
    <property type="match status" value="1"/>
</dbReference>
<feature type="compositionally biased region" description="Low complexity" evidence="5">
    <location>
        <begin position="58"/>
        <end position="76"/>
    </location>
</feature>
<dbReference type="InterPro" id="IPR004343">
    <property type="entry name" value="Plus-3_dom"/>
</dbReference>
<evidence type="ECO:0000259" key="6">
    <source>
        <dbReference type="PROSITE" id="PS51360"/>
    </source>
</evidence>
<proteinExistence type="predicted"/>
<feature type="region of interest" description="Disordered" evidence="5">
    <location>
        <begin position="1"/>
        <end position="103"/>
    </location>
</feature>
<dbReference type="GO" id="GO:0016593">
    <property type="term" value="C:Cdc73/Paf1 complex"/>
    <property type="evidence" value="ECO:0007669"/>
    <property type="project" value="TreeGrafter"/>
</dbReference>
<organism evidence="7">
    <name type="scientific">Chrysotila carterae</name>
    <name type="common">Marine alga</name>
    <name type="synonym">Syracosphaera carterae</name>
    <dbReference type="NCBI Taxonomy" id="13221"/>
    <lineage>
        <taxon>Eukaryota</taxon>
        <taxon>Haptista</taxon>
        <taxon>Haptophyta</taxon>
        <taxon>Prymnesiophyceae</taxon>
        <taxon>Isochrysidales</taxon>
        <taxon>Isochrysidaceae</taxon>
        <taxon>Chrysotila</taxon>
    </lineage>
</organism>
<keyword evidence="3" id="KW-0804">Transcription</keyword>
<protein>
    <recommendedName>
        <fullName evidence="6">Plus3 domain-containing protein</fullName>
    </recommendedName>
</protein>
<evidence type="ECO:0000256" key="5">
    <source>
        <dbReference type="SAM" id="MobiDB-lite"/>
    </source>
</evidence>
<feature type="compositionally biased region" description="Acidic residues" evidence="5">
    <location>
        <begin position="77"/>
        <end position="95"/>
    </location>
</feature>
<feature type="domain" description="Plus3" evidence="6">
    <location>
        <begin position="260"/>
        <end position="391"/>
    </location>
</feature>
<evidence type="ECO:0000256" key="1">
    <source>
        <dbReference type="ARBA" id="ARBA00004123"/>
    </source>
</evidence>
<feature type="compositionally biased region" description="Basic and acidic residues" evidence="5">
    <location>
        <begin position="141"/>
        <end position="204"/>
    </location>
</feature>
<sequence>MYRKKNLVGDEEGGADDDAADAAYTEPASGDAAAKGAPRKRKHAPQPSDDEDDEEEVVNSSSTSAARKAARPSSAGDADDDDVPEDYDSADEYDSDLYKGEEDRKVLEAMKEVDREMILGARHEKRLQRLETLKVRKAIREQKAQRGAAAEKQRGSQRGSERAVGRAQQDKVSKLRELGMRRNEKETRKERDREAQLETEREQAEASFDMPEPERSERPSGLAEADEDAAPAQALTIRSEVEESVEPTAASAPAWHFDPPAPPEELERIRLTRSKIEKWLVEPYFEKVVVGCFVRLGIGKANERPIYRVAEVMGVKDGYKPYRMGERMTNKRLDLKIGGSSRAVQMDTISNHNFEISELNTYERIMREEGLKGKTQNEIDEKLRDLMSYKDYAYTDQEISQMVSEQKRTAVSQRGSLASRKVKLEIQLTAAKEMGDEAEEQRLLGELDKLRATEELTKQIEEKREGASFRIKDINMRNLDFQRKVGDLAGAREAKAQAKGEAVYSDPFARIINRPTLYWTVKTKKEREVEAANAEAADAPAAPAAAAPAPVTAPLVVDVASAAAAKDPVSPGFKELLATPRSADDLTSPKPVATDPIVPFSSLPLREQKLGSKGAGSKLPEIAGKRAEAHNLSLEIDIDEISANPLPKPRPAVAPSSTALASANGAARPRTTLSVTDYKRRMGIL</sequence>
<feature type="compositionally biased region" description="Acidic residues" evidence="5">
    <location>
        <begin position="48"/>
        <end position="57"/>
    </location>
</feature>
<accession>A0A7S4BIC5</accession>